<keyword evidence="1" id="KW-0732">Signal</keyword>
<dbReference type="OrthoDB" id="5427578at2759"/>
<name>A0A9P8P0E6_9ASCO</name>
<gene>
    <name evidence="2" type="ORF">OGAPHI_004949</name>
</gene>
<sequence length="210" mass="22108">MTLMNVASVLLATARAHKVLPVPGGPYNKIPFGGSIPNLTNLSGDNKGNSTTSLSFSICSLQPPTSLYVTSGFSSTVIIVTLGSILGGRGSWISYFVLSTPTLIPSSMSVGDTLSPNPTTNLAICLIFITYFVFASASSSAEGSIILVHRATCNGCSSLILFRSAATSHKFGLERPVSDSSIPIFSLIRPSNSFRSFSMSRIDWLYGAAP</sequence>
<evidence type="ECO:0000313" key="2">
    <source>
        <dbReference type="EMBL" id="KAH3663548.1"/>
    </source>
</evidence>
<proteinExistence type="predicted"/>
<reference evidence="2" key="2">
    <citation type="submission" date="2021-01" db="EMBL/GenBank/DDBJ databases">
        <authorList>
            <person name="Schikora-Tamarit M.A."/>
        </authorList>
    </citation>
    <scope>NUCLEOTIDE SEQUENCE</scope>
    <source>
        <strain evidence="2">CBS6075</strain>
    </source>
</reference>
<evidence type="ECO:0000256" key="1">
    <source>
        <dbReference type="SAM" id="SignalP"/>
    </source>
</evidence>
<protein>
    <submittedName>
        <fullName evidence="2">Uncharacterized protein</fullName>
    </submittedName>
</protein>
<organism evidence="2 3">
    <name type="scientific">Ogataea philodendri</name>
    <dbReference type="NCBI Taxonomy" id="1378263"/>
    <lineage>
        <taxon>Eukaryota</taxon>
        <taxon>Fungi</taxon>
        <taxon>Dikarya</taxon>
        <taxon>Ascomycota</taxon>
        <taxon>Saccharomycotina</taxon>
        <taxon>Pichiomycetes</taxon>
        <taxon>Pichiales</taxon>
        <taxon>Pichiaceae</taxon>
        <taxon>Ogataea</taxon>
    </lineage>
</organism>
<reference evidence="2" key="1">
    <citation type="journal article" date="2021" name="Open Biol.">
        <title>Shared evolutionary footprints suggest mitochondrial oxidative damage underlies multiple complex I losses in fungi.</title>
        <authorList>
            <person name="Schikora-Tamarit M.A."/>
            <person name="Marcet-Houben M."/>
            <person name="Nosek J."/>
            <person name="Gabaldon T."/>
        </authorList>
    </citation>
    <scope>NUCLEOTIDE SEQUENCE</scope>
    <source>
        <strain evidence="2">CBS6075</strain>
    </source>
</reference>
<dbReference type="RefSeq" id="XP_046059884.1">
    <property type="nucleotide sequence ID" value="XM_046206082.1"/>
</dbReference>
<dbReference type="AlphaFoldDB" id="A0A9P8P0E6"/>
<accession>A0A9P8P0E6</accession>
<dbReference type="GeneID" id="70236913"/>
<dbReference type="PANTHER" id="PTHR37449:SF1">
    <property type="entry name" value="OS02G0159950 PROTEIN"/>
    <property type="match status" value="1"/>
</dbReference>
<dbReference type="PANTHER" id="PTHR37449">
    <property type="match status" value="1"/>
</dbReference>
<keyword evidence="3" id="KW-1185">Reference proteome</keyword>
<dbReference type="Proteomes" id="UP000769157">
    <property type="component" value="Unassembled WGS sequence"/>
</dbReference>
<feature type="chain" id="PRO_5040386031" evidence="1">
    <location>
        <begin position="17"/>
        <end position="210"/>
    </location>
</feature>
<feature type="signal peptide" evidence="1">
    <location>
        <begin position="1"/>
        <end position="16"/>
    </location>
</feature>
<comment type="caution">
    <text evidence="2">The sequence shown here is derived from an EMBL/GenBank/DDBJ whole genome shotgun (WGS) entry which is preliminary data.</text>
</comment>
<dbReference type="EMBL" id="JAEUBE010000366">
    <property type="protein sequence ID" value="KAH3663548.1"/>
    <property type="molecule type" value="Genomic_DNA"/>
</dbReference>
<evidence type="ECO:0000313" key="3">
    <source>
        <dbReference type="Proteomes" id="UP000769157"/>
    </source>
</evidence>